<sequence>MVFVSCDTSVNVFNVSDCYYTFMMNIKVSDGPLANGNTYAEIEIYYKSTDYDAVDKVFYIEYGPNPIRKYIGSHVIWDNENNTRFSVF</sequence>
<evidence type="ECO:0000313" key="1">
    <source>
        <dbReference type="EMBL" id="QHT21070.1"/>
    </source>
</evidence>
<proteinExistence type="predicted"/>
<name>A0A6C0DXM2_9ZZZZ</name>
<accession>A0A6C0DXM2</accession>
<organism evidence="1">
    <name type="scientific">viral metagenome</name>
    <dbReference type="NCBI Taxonomy" id="1070528"/>
    <lineage>
        <taxon>unclassified sequences</taxon>
        <taxon>metagenomes</taxon>
        <taxon>organismal metagenomes</taxon>
    </lineage>
</organism>
<protein>
    <submittedName>
        <fullName evidence="1">Uncharacterized protein</fullName>
    </submittedName>
</protein>
<reference evidence="1" key="1">
    <citation type="journal article" date="2020" name="Nature">
        <title>Giant virus diversity and host interactions through global metagenomics.</title>
        <authorList>
            <person name="Schulz F."/>
            <person name="Roux S."/>
            <person name="Paez-Espino D."/>
            <person name="Jungbluth S."/>
            <person name="Walsh D.A."/>
            <person name="Denef V.J."/>
            <person name="McMahon K.D."/>
            <person name="Konstantinidis K.T."/>
            <person name="Eloe-Fadrosh E.A."/>
            <person name="Kyrpides N.C."/>
            <person name="Woyke T."/>
        </authorList>
    </citation>
    <scope>NUCLEOTIDE SEQUENCE</scope>
    <source>
        <strain evidence="1">GVMAG-M-3300023174-75</strain>
    </source>
</reference>
<dbReference type="EMBL" id="MN739685">
    <property type="protein sequence ID" value="QHT21070.1"/>
    <property type="molecule type" value="Genomic_DNA"/>
</dbReference>
<dbReference type="AlphaFoldDB" id="A0A6C0DXM2"/>